<evidence type="ECO:0000256" key="7">
    <source>
        <dbReference type="ARBA" id="ARBA00023170"/>
    </source>
</evidence>
<evidence type="ECO:0000313" key="11">
    <source>
        <dbReference type="Proteomes" id="UP000694920"/>
    </source>
</evidence>
<dbReference type="RefSeq" id="XP_024945987.1">
    <property type="nucleotide sequence ID" value="XM_025090219.1"/>
</dbReference>
<sequence length="553" mass="62269">MTGFELMLIEICSILQNVTSNNSCLPSQVKKEIPSRYDDQVFSAVAPYLSETRNNFPTELRITTLQDPPLSGTKLVNGSLVGVGHAFYIFNLMQAKLNFTYKIILPERNILGDESSGVFGLLYTKQVDMAVAFLPVLSEAHNTVKYGTYLDEMEWTILMKRPQESATGSGLLAPFDTTVWILILISVIIVGPTIYILIYIRSKISQEKSERYSVATCMWFVYGALLKQGSTISPVTDSARLLFATWWIFITILTSFYTANLTAFLTLSQFTLPIKSVDDLASKGQVWVAEKGLALDMIVAEGNELQPLNLSTSKGKGHFVDLRNKSYSTVIRHIDQNKMFLGEKHFVQGLIFYDYIDKSHKGIDEGKRCTYVIMPGHILLKRRAFAYPLGSLINVVMDKHILALVESGIVKYITTAYLPGTEICPLNLGSKERQLRNSDLTMTYKVVFIGFTVAAVAFLVELLYLCKCKKKKKKKNDRLGRTIHALPMYAAAPPSEFLKRSPPPQYQKVAEHQEYAKKHVINGRDYYVVIEQHGDKRLVPARTPSALLFQYTA</sequence>
<evidence type="ECO:0000256" key="1">
    <source>
        <dbReference type="ARBA" id="ARBA00004651"/>
    </source>
</evidence>
<dbReference type="KEGG" id="ccin:107272912"/>
<feature type="transmembrane region" description="Helical" evidence="9">
    <location>
        <begin position="244"/>
        <end position="267"/>
    </location>
</feature>
<proteinExistence type="inferred from homology"/>
<dbReference type="GO" id="GO:0015276">
    <property type="term" value="F:ligand-gated monoatomic ion channel activity"/>
    <property type="evidence" value="ECO:0007669"/>
    <property type="project" value="InterPro"/>
</dbReference>
<dbReference type="InterPro" id="IPR001320">
    <property type="entry name" value="Iontro_rcpt_C"/>
</dbReference>
<reference evidence="12 13" key="1">
    <citation type="submission" date="2025-04" db="UniProtKB">
        <authorList>
            <consortium name="RefSeq"/>
        </authorList>
    </citation>
    <scope>IDENTIFICATION</scope>
</reference>
<dbReference type="PANTHER" id="PTHR42643:SF24">
    <property type="entry name" value="IONOTROPIC RECEPTOR 60A"/>
    <property type="match status" value="1"/>
</dbReference>
<dbReference type="Proteomes" id="UP000694920">
    <property type="component" value="Unplaced"/>
</dbReference>
<dbReference type="PANTHER" id="PTHR42643">
    <property type="entry name" value="IONOTROPIC RECEPTOR 20A-RELATED"/>
    <property type="match status" value="1"/>
</dbReference>
<evidence type="ECO:0000313" key="12">
    <source>
        <dbReference type="RefSeq" id="XP_015606063.1"/>
    </source>
</evidence>
<protein>
    <submittedName>
        <fullName evidence="12 13">Glutamate receptor ionotropic, delta-2 isoform X1</fullName>
    </submittedName>
</protein>
<feature type="transmembrane region" description="Helical" evidence="9">
    <location>
        <begin position="179"/>
        <end position="200"/>
    </location>
</feature>
<evidence type="ECO:0000256" key="9">
    <source>
        <dbReference type="SAM" id="Phobius"/>
    </source>
</evidence>
<evidence type="ECO:0000256" key="5">
    <source>
        <dbReference type="ARBA" id="ARBA00022989"/>
    </source>
</evidence>
<keyword evidence="11" id="KW-1185">Reference proteome</keyword>
<organism evidence="11 12">
    <name type="scientific">Cephus cinctus</name>
    <name type="common">Wheat stem sawfly</name>
    <dbReference type="NCBI Taxonomy" id="211228"/>
    <lineage>
        <taxon>Eukaryota</taxon>
        <taxon>Metazoa</taxon>
        <taxon>Ecdysozoa</taxon>
        <taxon>Arthropoda</taxon>
        <taxon>Hexapoda</taxon>
        <taxon>Insecta</taxon>
        <taxon>Pterygota</taxon>
        <taxon>Neoptera</taxon>
        <taxon>Endopterygota</taxon>
        <taxon>Hymenoptera</taxon>
        <taxon>Cephoidea</taxon>
        <taxon>Cephidae</taxon>
        <taxon>Cephus</taxon>
    </lineage>
</organism>
<keyword evidence="5 9" id="KW-1133">Transmembrane helix</keyword>
<dbReference type="CTD" id="40198"/>
<feature type="transmembrane region" description="Helical" evidence="9">
    <location>
        <begin position="446"/>
        <end position="466"/>
    </location>
</feature>
<accession>A0A3L9LU07</accession>
<keyword evidence="7 12" id="KW-0675">Receptor</keyword>
<gene>
    <name evidence="12 13" type="primary">LOC107272912</name>
</gene>
<dbReference type="SUPFAM" id="SSF53850">
    <property type="entry name" value="Periplasmic binding protein-like II"/>
    <property type="match status" value="1"/>
</dbReference>
<dbReference type="GeneID" id="107272912"/>
<evidence type="ECO:0000256" key="8">
    <source>
        <dbReference type="ARBA" id="ARBA00023180"/>
    </source>
</evidence>
<feature type="domain" description="Ionotropic glutamate receptor C-terminal" evidence="10">
    <location>
        <begin position="177"/>
        <end position="465"/>
    </location>
</feature>
<evidence type="ECO:0000256" key="2">
    <source>
        <dbReference type="ARBA" id="ARBA00008685"/>
    </source>
</evidence>
<evidence type="ECO:0000256" key="6">
    <source>
        <dbReference type="ARBA" id="ARBA00023136"/>
    </source>
</evidence>
<comment type="similarity">
    <text evidence="2">Belongs to the glutamate-gated ion channel (TC 1.A.10.1) family.</text>
</comment>
<evidence type="ECO:0000259" key="10">
    <source>
        <dbReference type="Pfam" id="PF00060"/>
    </source>
</evidence>
<dbReference type="AlphaFoldDB" id="A0A3L9LU07"/>
<dbReference type="GO" id="GO:0050906">
    <property type="term" value="P:detection of stimulus involved in sensory perception"/>
    <property type="evidence" value="ECO:0007669"/>
    <property type="project" value="UniProtKB-ARBA"/>
</dbReference>
<dbReference type="OrthoDB" id="5984008at2759"/>
<evidence type="ECO:0000256" key="3">
    <source>
        <dbReference type="ARBA" id="ARBA00022475"/>
    </source>
</evidence>
<dbReference type="InterPro" id="IPR052192">
    <property type="entry name" value="Insect_Ionotropic_Sensory_Rcpt"/>
</dbReference>
<keyword evidence="4 9" id="KW-0812">Transmembrane</keyword>
<keyword evidence="3" id="KW-1003">Cell membrane</keyword>
<dbReference type="Pfam" id="PF00060">
    <property type="entry name" value="Lig_chan"/>
    <property type="match status" value="1"/>
</dbReference>
<keyword evidence="8" id="KW-0325">Glycoprotein</keyword>
<dbReference type="Gene3D" id="3.40.190.10">
    <property type="entry name" value="Periplasmic binding protein-like II"/>
    <property type="match status" value="1"/>
</dbReference>
<evidence type="ECO:0000256" key="4">
    <source>
        <dbReference type="ARBA" id="ARBA00022692"/>
    </source>
</evidence>
<name>A0A3L9LU07_CEPCN</name>
<evidence type="ECO:0000313" key="13">
    <source>
        <dbReference type="RefSeq" id="XP_024945987.1"/>
    </source>
</evidence>
<dbReference type="Gene3D" id="1.10.287.70">
    <property type="match status" value="1"/>
</dbReference>
<comment type="subcellular location">
    <subcellularLocation>
        <location evidence="1">Cell membrane</location>
        <topology evidence="1">Multi-pass membrane protein</topology>
    </subcellularLocation>
</comment>
<keyword evidence="6 9" id="KW-0472">Membrane</keyword>
<dbReference type="RefSeq" id="XP_015606063.1">
    <property type="nucleotide sequence ID" value="XM_015750577.2"/>
</dbReference>
<dbReference type="GO" id="GO:0005886">
    <property type="term" value="C:plasma membrane"/>
    <property type="evidence" value="ECO:0007669"/>
    <property type="project" value="UniProtKB-SubCell"/>
</dbReference>